<sequence>MAATDGGARIRVVLADDEPMLRRGLKVLLESGGTIDVVAEAEDGRGLLSEVRAHRPQVALIDVQMPGTGGLAALQDLARLPEPPAAAMLTTFDLDDYVTEALRFGAQGFLLKDAEPEVLVRAVHDLAAGGAVLDPRITARLLPRLRTSSENAREQNLVNALSGRERQVLQLLADGRSNADIGSRLGLTEATVKSYVSTVLSKLGAQNRVQAALIAQRVSGVGGER</sequence>
<feature type="modified residue" description="4-aspartylphosphate" evidence="5">
    <location>
        <position position="62"/>
    </location>
</feature>
<dbReference type="Gene3D" id="3.40.50.2300">
    <property type="match status" value="1"/>
</dbReference>
<dbReference type="InterPro" id="IPR000792">
    <property type="entry name" value="Tscrpt_reg_LuxR_C"/>
</dbReference>
<evidence type="ECO:0000259" key="7">
    <source>
        <dbReference type="PROSITE" id="PS50110"/>
    </source>
</evidence>
<reference evidence="9" key="1">
    <citation type="submission" date="2016-10" db="EMBL/GenBank/DDBJ databases">
        <authorList>
            <person name="Varghese N."/>
            <person name="Submissions S."/>
        </authorList>
    </citation>
    <scope>NUCLEOTIDE SEQUENCE [LARGE SCALE GENOMIC DNA]</scope>
    <source>
        <strain evidence="9">DSM 44771</strain>
    </source>
</reference>
<dbReference type="RefSeq" id="WP_093421458.1">
    <property type="nucleotide sequence ID" value="NZ_FOZX01000009.1"/>
</dbReference>
<dbReference type="CDD" id="cd06170">
    <property type="entry name" value="LuxR_C_like"/>
    <property type="match status" value="1"/>
</dbReference>
<evidence type="ECO:0000256" key="2">
    <source>
        <dbReference type="ARBA" id="ARBA00023015"/>
    </source>
</evidence>
<dbReference type="InterPro" id="IPR039420">
    <property type="entry name" value="WalR-like"/>
</dbReference>
<dbReference type="InterPro" id="IPR001789">
    <property type="entry name" value="Sig_transdc_resp-reg_receiver"/>
</dbReference>
<dbReference type="GO" id="GO:0000160">
    <property type="term" value="P:phosphorelay signal transduction system"/>
    <property type="evidence" value="ECO:0007669"/>
    <property type="project" value="InterPro"/>
</dbReference>
<dbReference type="PROSITE" id="PS50110">
    <property type="entry name" value="RESPONSE_REGULATORY"/>
    <property type="match status" value="1"/>
</dbReference>
<dbReference type="SUPFAM" id="SSF46894">
    <property type="entry name" value="C-terminal effector domain of the bipartite response regulators"/>
    <property type="match status" value="1"/>
</dbReference>
<dbReference type="PANTHER" id="PTHR43214">
    <property type="entry name" value="TWO-COMPONENT RESPONSE REGULATOR"/>
    <property type="match status" value="1"/>
</dbReference>
<keyword evidence="3" id="KW-0238">DNA-binding</keyword>
<dbReference type="GO" id="GO:0003677">
    <property type="term" value="F:DNA binding"/>
    <property type="evidence" value="ECO:0007669"/>
    <property type="project" value="UniProtKB-KW"/>
</dbReference>
<dbReference type="GO" id="GO:0006355">
    <property type="term" value="P:regulation of DNA-templated transcription"/>
    <property type="evidence" value="ECO:0007669"/>
    <property type="project" value="InterPro"/>
</dbReference>
<evidence type="ECO:0000256" key="1">
    <source>
        <dbReference type="ARBA" id="ARBA00022553"/>
    </source>
</evidence>
<keyword evidence="9" id="KW-1185">Reference proteome</keyword>
<dbReference type="Proteomes" id="UP000198852">
    <property type="component" value="Unassembled WGS sequence"/>
</dbReference>
<gene>
    <name evidence="8" type="ORF">SAMN05660874_04495</name>
</gene>
<evidence type="ECO:0000313" key="8">
    <source>
        <dbReference type="EMBL" id="SFS95611.1"/>
    </source>
</evidence>
<keyword evidence="4" id="KW-0804">Transcription</keyword>
<dbReference type="PANTHER" id="PTHR43214:SF24">
    <property type="entry name" value="TRANSCRIPTIONAL REGULATORY PROTEIN NARL-RELATED"/>
    <property type="match status" value="1"/>
</dbReference>
<dbReference type="InterPro" id="IPR016032">
    <property type="entry name" value="Sig_transdc_resp-reg_C-effctor"/>
</dbReference>
<name>A0A1I6U2H4_9PSEU</name>
<dbReference type="PROSITE" id="PS50043">
    <property type="entry name" value="HTH_LUXR_2"/>
    <property type="match status" value="1"/>
</dbReference>
<dbReference type="Pfam" id="PF00196">
    <property type="entry name" value="GerE"/>
    <property type="match status" value="1"/>
</dbReference>
<evidence type="ECO:0000256" key="5">
    <source>
        <dbReference type="PROSITE-ProRule" id="PRU00169"/>
    </source>
</evidence>
<evidence type="ECO:0000259" key="6">
    <source>
        <dbReference type="PROSITE" id="PS50043"/>
    </source>
</evidence>
<dbReference type="SUPFAM" id="SSF52172">
    <property type="entry name" value="CheY-like"/>
    <property type="match status" value="1"/>
</dbReference>
<evidence type="ECO:0000256" key="4">
    <source>
        <dbReference type="ARBA" id="ARBA00023163"/>
    </source>
</evidence>
<dbReference type="SMART" id="SM00421">
    <property type="entry name" value="HTH_LUXR"/>
    <property type="match status" value="1"/>
</dbReference>
<dbReference type="CDD" id="cd17535">
    <property type="entry name" value="REC_NarL-like"/>
    <property type="match status" value="1"/>
</dbReference>
<evidence type="ECO:0000313" key="9">
    <source>
        <dbReference type="Proteomes" id="UP000198852"/>
    </source>
</evidence>
<dbReference type="SMART" id="SM00448">
    <property type="entry name" value="REC"/>
    <property type="match status" value="1"/>
</dbReference>
<dbReference type="Pfam" id="PF00072">
    <property type="entry name" value="Response_reg"/>
    <property type="match status" value="1"/>
</dbReference>
<accession>A0A1I6U2H4</accession>
<organism evidence="8 9">
    <name type="scientific">Saccharopolyspora flava</name>
    <dbReference type="NCBI Taxonomy" id="95161"/>
    <lineage>
        <taxon>Bacteria</taxon>
        <taxon>Bacillati</taxon>
        <taxon>Actinomycetota</taxon>
        <taxon>Actinomycetes</taxon>
        <taxon>Pseudonocardiales</taxon>
        <taxon>Pseudonocardiaceae</taxon>
        <taxon>Saccharopolyspora</taxon>
    </lineage>
</organism>
<protein>
    <submittedName>
        <fullName evidence="8">Two component transcriptional regulator, LuxR family</fullName>
    </submittedName>
</protein>
<feature type="domain" description="HTH luxR-type" evidence="6">
    <location>
        <begin position="154"/>
        <end position="219"/>
    </location>
</feature>
<dbReference type="InterPro" id="IPR011006">
    <property type="entry name" value="CheY-like_superfamily"/>
</dbReference>
<dbReference type="OrthoDB" id="9808843at2"/>
<dbReference type="STRING" id="95161.SAMN05660874_04495"/>
<feature type="domain" description="Response regulatory" evidence="7">
    <location>
        <begin position="11"/>
        <end position="127"/>
    </location>
</feature>
<dbReference type="PRINTS" id="PR00038">
    <property type="entry name" value="HTHLUXR"/>
</dbReference>
<dbReference type="InterPro" id="IPR058245">
    <property type="entry name" value="NreC/VraR/RcsB-like_REC"/>
</dbReference>
<dbReference type="EMBL" id="FOZX01000009">
    <property type="protein sequence ID" value="SFS95611.1"/>
    <property type="molecule type" value="Genomic_DNA"/>
</dbReference>
<evidence type="ECO:0000256" key="3">
    <source>
        <dbReference type="ARBA" id="ARBA00023125"/>
    </source>
</evidence>
<dbReference type="AlphaFoldDB" id="A0A1I6U2H4"/>
<proteinExistence type="predicted"/>
<keyword evidence="2" id="KW-0805">Transcription regulation</keyword>
<keyword evidence="1 5" id="KW-0597">Phosphoprotein</keyword>